<evidence type="ECO:0000256" key="2">
    <source>
        <dbReference type="ARBA" id="ARBA00022801"/>
    </source>
</evidence>
<protein>
    <recommendedName>
        <fullName evidence="8">Glycoside hydrolase family 28 protein</fullName>
    </recommendedName>
</protein>
<dbReference type="AlphaFoldDB" id="A0A4Q1D6L7"/>
<dbReference type="RefSeq" id="WP_129004688.1">
    <property type="nucleotide sequence ID" value="NZ_SDHZ01000002.1"/>
</dbReference>
<comment type="caution">
    <text evidence="6">The sequence shown here is derived from an EMBL/GenBank/DDBJ whole genome shotgun (WGS) entry which is preliminary data.</text>
</comment>
<dbReference type="InterPro" id="IPR012334">
    <property type="entry name" value="Pectin_lyas_fold"/>
</dbReference>
<keyword evidence="3 4" id="KW-0326">Glycosidase</keyword>
<evidence type="ECO:0000256" key="3">
    <source>
        <dbReference type="ARBA" id="ARBA00023295"/>
    </source>
</evidence>
<sequence>MTVRRFMICLLFGVLWLYAGTADAQHQLLPEIPQQHSYNIKDEGAIGDGKTLNTVFIQNALDKARTSGGIVVVPKGVFRCGPLTMYSKTNLILEEGAVLTLTSEIEGFPVADNRYLNFINVNNATDIKISGKGTLDGQGSIWWQRFINKEITARRPQMVFISNSSKIEVEGITFLNPPNTHLSLKNTSEVYIHGITISAPEKSKNTDGINISARNCLIEKCNISTGDDNIAINFGNKQAAADGQECRNIVIRDCYFGHGHGLSIGSYTSGGLSNLAVSRCVFEGTTSAIRIKTARGRGGLVENISYSDISIKDVKWPIFISEYYPKEPAAPQDDTVTQAGERTPEYRNISLKNIKVTGAGEALKIWGLPESPVKSLYFSNVTVEAILGVQLYHVKDAVFESCRFSSRKGERVSTFKADFKGSL</sequence>
<dbReference type="OrthoDB" id="9795222at2"/>
<dbReference type="EMBL" id="SDHZ01000002">
    <property type="protein sequence ID" value="RXK83636.1"/>
    <property type="molecule type" value="Genomic_DNA"/>
</dbReference>
<feature type="chain" id="PRO_5020650640" description="Glycoside hydrolase family 28 protein" evidence="5">
    <location>
        <begin position="25"/>
        <end position="423"/>
    </location>
</feature>
<dbReference type="SMART" id="SM00710">
    <property type="entry name" value="PbH1"/>
    <property type="match status" value="6"/>
</dbReference>
<dbReference type="PANTHER" id="PTHR31339">
    <property type="entry name" value="PECTIN LYASE-RELATED"/>
    <property type="match status" value="1"/>
</dbReference>
<evidence type="ECO:0000313" key="7">
    <source>
        <dbReference type="Proteomes" id="UP000290545"/>
    </source>
</evidence>
<evidence type="ECO:0000313" key="6">
    <source>
        <dbReference type="EMBL" id="RXK83636.1"/>
    </source>
</evidence>
<dbReference type="InterPro" id="IPR006626">
    <property type="entry name" value="PbH1"/>
</dbReference>
<dbReference type="GO" id="GO:0005975">
    <property type="term" value="P:carbohydrate metabolic process"/>
    <property type="evidence" value="ECO:0007669"/>
    <property type="project" value="InterPro"/>
</dbReference>
<name>A0A4Q1D6L7_9BACT</name>
<evidence type="ECO:0008006" key="8">
    <source>
        <dbReference type="Google" id="ProtNLM"/>
    </source>
</evidence>
<dbReference type="GO" id="GO:0004650">
    <property type="term" value="F:polygalacturonase activity"/>
    <property type="evidence" value="ECO:0007669"/>
    <property type="project" value="InterPro"/>
</dbReference>
<dbReference type="PANTHER" id="PTHR31339:SF9">
    <property type="entry name" value="PLASMIN AND FIBRONECTIN-BINDING PROTEIN A"/>
    <property type="match status" value="1"/>
</dbReference>
<keyword evidence="5" id="KW-0732">Signal</keyword>
<dbReference type="PROSITE" id="PS00502">
    <property type="entry name" value="POLYGALACTURONASE"/>
    <property type="match status" value="1"/>
</dbReference>
<dbReference type="InterPro" id="IPR011050">
    <property type="entry name" value="Pectin_lyase_fold/virulence"/>
</dbReference>
<dbReference type="InterPro" id="IPR051801">
    <property type="entry name" value="GH28_Enzymes"/>
</dbReference>
<organism evidence="6 7">
    <name type="scientific">Filimonas effusa</name>
    <dbReference type="NCBI Taxonomy" id="2508721"/>
    <lineage>
        <taxon>Bacteria</taxon>
        <taxon>Pseudomonadati</taxon>
        <taxon>Bacteroidota</taxon>
        <taxon>Chitinophagia</taxon>
        <taxon>Chitinophagales</taxon>
        <taxon>Chitinophagaceae</taxon>
        <taxon>Filimonas</taxon>
    </lineage>
</organism>
<evidence type="ECO:0000256" key="5">
    <source>
        <dbReference type="SAM" id="SignalP"/>
    </source>
</evidence>
<dbReference type="Proteomes" id="UP000290545">
    <property type="component" value="Unassembled WGS sequence"/>
</dbReference>
<dbReference type="Gene3D" id="2.160.20.10">
    <property type="entry name" value="Single-stranded right-handed beta-helix, Pectin lyase-like"/>
    <property type="match status" value="1"/>
</dbReference>
<gene>
    <name evidence="6" type="ORF">ESB13_16260</name>
</gene>
<comment type="similarity">
    <text evidence="1 4">Belongs to the glycosyl hydrolase 28 family.</text>
</comment>
<keyword evidence="7" id="KW-1185">Reference proteome</keyword>
<keyword evidence="2 4" id="KW-0378">Hydrolase</keyword>
<accession>A0A4Q1D6L7</accession>
<dbReference type="Pfam" id="PF00295">
    <property type="entry name" value="Glyco_hydro_28"/>
    <property type="match status" value="1"/>
</dbReference>
<dbReference type="SUPFAM" id="SSF51126">
    <property type="entry name" value="Pectin lyase-like"/>
    <property type="match status" value="1"/>
</dbReference>
<proteinExistence type="inferred from homology"/>
<dbReference type="InterPro" id="IPR000743">
    <property type="entry name" value="Glyco_hydro_28"/>
</dbReference>
<evidence type="ECO:0000256" key="1">
    <source>
        <dbReference type="ARBA" id="ARBA00008834"/>
    </source>
</evidence>
<evidence type="ECO:0000256" key="4">
    <source>
        <dbReference type="RuleBase" id="RU361169"/>
    </source>
</evidence>
<feature type="signal peptide" evidence="5">
    <location>
        <begin position="1"/>
        <end position="24"/>
    </location>
</feature>
<reference evidence="6 7" key="1">
    <citation type="submission" date="2019-01" db="EMBL/GenBank/DDBJ databases">
        <title>Filimonas sp. strain TTM-71.</title>
        <authorList>
            <person name="Chen W.-M."/>
        </authorList>
    </citation>
    <scope>NUCLEOTIDE SEQUENCE [LARGE SCALE GENOMIC DNA]</scope>
    <source>
        <strain evidence="6 7">TTM-71</strain>
    </source>
</reference>